<reference evidence="2" key="1">
    <citation type="submission" date="2012-02" db="EMBL/GenBank/DDBJ databases">
        <title>The complete genome of Echinicola vietnamensis DSM 17526.</title>
        <authorList>
            <person name="Lucas S."/>
            <person name="Copeland A."/>
            <person name="Lapidus A."/>
            <person name="Glavina del Rio T."/>
            <person name="Dalin E."/>
            <person name="Tice H."/>
            <person name="Bruce D."/>
            <person name="Goodwin L."/>
            <person name="Pitluck S."/>
            <person name="Peters L."/>
            <person name="Ovchinnikova G."/>
            <person name="Teshima H."/>
            <person name="Kyrpides N."/>
            <person name="Mavromatis K."/>
            <person name="Ivanova N."/>
            <person name="Brettin T."/>
            <person name="Detter J.C."/>
            <person name="Han C."/>
            <person name="Larimer F."/>
            <person name="Land M."/>
            <person name="Hauser L."/>
            <person name="Markowitz V."/>
            <person name="Cheng J.-F."/>
            <person name="Hugenholtz P."/>
            <person name="Woyke T."/>
            <person name="Wu D."/>
            <person name="Brambilla E."/>
            <person name="Klenk H.-P."/>
            <person name="Eisen J.A."/>
        </authorList>
    </citation>
    <scope>NUCLEOTIDE SEQUENCE [LARGE SCALE GENOMIC DNA]</scope>
    <source>
        <strain evidence="2">DSM 17526 / LMG 23754 / KMM 6221</strain>
    </source>
</reference>
<dbReference type="AlphaFoldDB" id="L0FVP3"/>
<evidence type="ECO:0000313" key="2">
    <source>
        <dbReference type="Proteomes" id="UP000010796"/>
    </source>
</evidence>
<protein>
    <submittedName>
        <fullName evidence="1">Uncharacterized protein</fullName>
    </submittedName>
</protein>
<accession>L0FVP3</accession>
<keyword evidence="2" id="KW-1185">Reference proteome</keyword>
<dbReference type="HOGENOM" id="CLU_3308674_0_0_10"/>
<name>L0FVP3_ECHVK</name>
<sequence>MFPFYRIFVNFQFLKNQSTEIITWLFLKKSEDFGKLCLT</sequence>
<organism evidence="1 2">
    <name type="scientific">Echinicola vietnamensis (strain DSM 17526 / LMG 23754 / KMM 6221)</name>
    <dbReference type="NCBI Taxonomy" id="926556"/>
    <lineage>
        <taxon>Bacteria</taxon>
        <taxon>Pseudomonadati</taxon>
        <taxon>Bacteroidota</taxon>
        <taxon>Cytophagia</taxon>
        <taxon>Cytophagales</taxon>
        <taxon>Cyclobacteriaceae</taxon>
        <taxon>Echinicola</taxon>
    </lineage>
</organism>
<proteinExistence type="predicted"/>
<dbReference type="EMBL" id="CP003346">
    <property type="protein sequence ID" value="AGA76831.1"/>
    <property type="molecule type" value="Genomic_DNA"/>
</dbReference>
<dbReference type="KEGG" id="evi:Echvi_0552"/>
<evidence type="ECO:0000313" key="1">
    <source>
        <dbReference type="EMBL" id="AGA76831.1"/>
    </source>
</evidence>
<dbReference type="Proteomes" id="UP000010796">
    <property type="component" value="Chromosome"/>
</dbReference>
<dbReference type="STRING" id="926556.Echvi_0552"/>
<gene>
    <name evidence="1" type="ordered locus">Echvi_0552</name>
</gene>